<dbReference type="Proteomes" id="UP000823775">
    <property type="component" value="Unassembled WGS sequence"/>
</dbReference>
<reference evidence="1 2" key="1">
    <citation type="journal article" date="2021" name="BMC Genomics">
        <title>Datura genome reveals duplications of psychoactive alkaloid biosynthetic genes and high mutation rate following tissue culture.</title>
        <authorList>
            <person name="Rajewski A."/>
            <person name="Carter-House D."/>
            <person name="Stajich J."/>
            <person name="Litt A."/>
        </authorList>
    </citation>
    <scope>NUCLEOTIDE SEQUENCE [LARGE SCALE GENOMIC DNA]</scope>
    <source>
        <strain evidence="1">AR-01</strain>
    </source>
</reference>
<evidence type="ECO:0000313" key="1">
    <source>
        <dbReference type="EMBL" id="MCD7450790.1"/>
    </source>
</evidence>
<name>A0ABS8RVE6_DATST</name>
<keyword evidence="2" id="KW-1185">Reference proteome</keyword>
<dbReference type="EMBL" id="JACEIK010000144">
    <property type="protein sequence ID" value="MCD7450790.1"/>
    <property type="molecule type" value="Genomic_DNA"/>
</dbReference>
<organism evidence="1 2">
    <name type="scientific">Datura stramonium</name>
    <name type="common">Jimsonweed</name>
    <name type="synonym">Common thornapple</name>
    <dbReference type="NCBI Taxonomy" id="4076"/>
    <lineage>
        <taxon>Eukaryota</taxon>
        <taxon>Viridiplantae</taxon>
        <taxon>Streptophyta</taxon>
        <taxon>Embryophyta</taxon>
        <taxon>Tracheophyta</taxon>
        <taxon>Spermatophyta</taxon>
        <taxon>Magnoliopsida</taxon>
        <taxon>eudicotyledons</taxon>
        <taxon>Gunneridae</taxon>
        <taxon>Pentapetalae</taxon>
        <taxon>asterids</taxon>
        <taxon>lamiids</taxon>
        <taxon>Solanales</taxon>
        <taxon>Solanaceae</taxon>
        <taxon>Solanoideae</taxon>
        <taxon>Datureae</taxon>
        <taxon>Datura</taxon>
    </lineage>
</organism>
<gene>
    <name evidence="1" type="ORF">HAX54_008427</name>
</gene>
<protein>
    <submittedName>
        <fullName evidence="1">Uncharacterized protein</fullName>
    </submittedName>
</protein>
<accession>A0ABS8RVE6</accession>
<sequence length="91" mass="10276">MLSSPVPKFKLFQLGENFSDLVTIEYRNWDILLCTLVALEIGTNCSKNLGLVDKSLPQVHLFNHGLTVSNLWILKSYKPITLVPAYIPICE</sequence>
<comment type="caution">
    <text evidence="1">The sequence shown here is derived from an EMBL/GenBank/DDBJ whole genome shotgun (WGS) entry which is preliminary data.</text>
</comment>
<proteinExistence type="predicted"/>
<evidence type="ECO:0000313" key="2">
    <source>
        <dbReference type="Proteomes" id="UP000823775"/>
    </source>
</evidence>